<evidence type="ECO:0000256" key="1">
    <source>
        <dbReference type="SAM" id="MobiDB-lite"/>
    </source>
</evidence>
<dbReference type="RefSeq" id="WP_104438900.1">
    <property type="nucleotide sequence ID" value="NZ_PTJA01000013.1"/>
</dbReference>
<dbReference type="GO" id="GO:0030655">
    <property type="term" value="P:beta-lactam antibiotic catabolic process"/>
    <property type="evidence" value="ECO:0007669"/>
    <property type="project" value="InterPro"/>
</dbReference>
<feature type="compositionally biased region" description="Polar residues" evidence="1">
    <location>
        <begin position="259"/>
        <end position="268"/>
    </location>
</feature>
<dbReference type="EMBL" id="PTJA01000013">
    <property type="protein sequence ID" value="PPK78834.1"/>
    <property type="molecule type" value="Genomic_DNA"/>
</dbReference>
<dbReference type="InterPro" id="IPR045155">
    <property type="entry name" value="Beta-lactam_cat"/>
</dbReference>
<evidence type="ECO:0000313" key="4">
    <source>
        <dbReference type="Proteomes" id="UP000237749"/>
    </source>
</evidence>
<dbReference type="InterPro" id="IPR000871">
    <property type="entry name" value="Beta-lactam_class-A"/>
</dbReference>
<evidence type="ECO:0000313" key="3">
    <source>
        <dbReference type="EMBL" id="PPK78834.1"/>
    </source>
</evidence>
<dbReference type="AlphaFoldDB" id="A0A2S6HMV7"/>
<comment type="caution">
    <text evidence="3">The sequence shown here is derived from an EMBL/GenBank/DDBJ whole genome shotgun (WGS) entry which is preliminary data.</text>
</comment>
<name>A0A2S6HMV7_9FIRM</name>
<dbReference type="OrthoDB" id="9772863at2"/>
<accession>A0A2S6HMV7</accession>
<dbReference type="GO" id="GO:0008800">
    <property type="term" value="F:beta-lactamase activity"/>
    <property type="evidence" value="ECO:0007669"/>
    <property type="project" value="InterPro"/>
</dbReference>
<proteinExistence type="predicted"/>
<feature type="region of interest" description="Disordered" evidence="1">
    <location>
        <begin position="256"/>
        <end position="277"/>
    </location>
</feature>
<protein>
    <submittedName>
        <fullName evidence="3">Beta-lactamase class A</fullName>
    </submittedName>
</protein>
<dbReference type="PANTHER" id="PTHR35333:SF3">
    <property type="entry name" value="BETA-LACTAMASE-TYPE TRANSPEPTIDASE FOLD CONTAINING PROTEIN"/>
    <property type="match status" value="1"/>
</dbReference>
<dbReference type="GO" id="GO:0046677">
    <property type="term" value="P:response to antibiotic"/>
    <property type="evidence" value="ECO:0007669"/>
    <property type="project" value="InterPro"/>
</dbReference>
<dbReference type="Pfam" id="PF13354">
    <property type="entry name" value="Beta-lactamase2"/>
    <property type="match status" value="1"/>
</dbReference>
<dbReference type="Proteomes" id="UP000237749">
    <property type="component" value="Unassembled WGS sequence"/>
</dbReference>
<dbReference type="SUPFAM" id="SSF56601">
    <property type="entry name" value="beta-lactamase/transpeptidase-like"/>
    <property type="match status" value="1"/>
</dbReference>
<dbReference type="Gene3D" id="3.40.710.10">
    <property type="entry name" value="DD-peptidase/beta-lactamase superfamily"/>
    <property type="match status" value="1"/>
</dbReference>
<keyword evidence="4" id="KW-1185">Reference proteome</keyword>
<evidence type="ECO:0000259" key="2">
    <source>
        <dbReference type="Pfam" id="PF13354"/>
    </source>
</evidence>
<organism evidence="3 4">
    <name type="scientific">Lacrimispora xylanisolvens</name>
    <dbReference type="NCBI Taxonomy" id="384636"/>
    <lineage>
        <taxon>Bacteria</taxon>
        <taxon>Bacillati</taxon>
        <taxon>Bacillota</taxon>
        <taxon>Clostridia</taxon>
        <taxon>Lachnospirales</taxon>
        <taxon>Lachnospiraceae</taxon>
        <taxon>Lacrimispora</taxon>
    </lineage>
</organism>
<gene>
    <name evidence="3" type="ORF">BXY41_113166</name>
</gene>
<reference evidence="3 4" key="1">
    <citation type="submission" date="2018-02" db="EMBL/GenBank/DDBJ databases">
        <title>Genomic Encyclopedia of Archaeal and Bacterial Type Strains, Phase II (KMG-II): from individual species to whole genera.</title>
        <authorList>
            <person name="Goeker M."/>
        </authorList>
    </citation>
    <scope>NUCLEOTIDE SEQUENCE [LARGE SCALE GENOMIC DNA]</scope>
    <source>
        <strain evidence="3 4">DSM 3808</strain>
    </source>
</reference>
<dbReference type="PANTHER" id="PTHR35333">
    <property type="entry name" value="BETA-LACTAMASE"/>
    <property type="match status" value="1"/>
</dbReference>
<sequence>MTRDEIIRILDQVPGKISFLYENLETGERVGYREDQPLMAASVIKLYVMAAAFNQFETGKLRQDFSLPIYKKDCVPSCGALTYLHEGICVTALDLVTLMIIFSDNTATNLLIELLGMEEINQYIKSLGFEKTCLNRKMYDTEKSSKGIQNYITASETGRLLMMMYRGELVSEGASRQMISILKNQQLCSKIPFYLQALAEEPEIAHKTGEDRGITHDVGIVYGKTPFLVCFCGNETDTPGFERIMGELSLKLYEETNRSEAQNQNKSMDSMIGRKSE</sequence>
<dbReference type="InterPro" id="IPR012338">
    <property type="entry name" value="Beta-lactam/transpept-like"/>
</dbReference>
<feature type="domain" description="Beta-lactamase class A catalytic" evidence="2">
    <location>
        <begin position="18"/>
        <end position="230"/>
    </location>
</feature>